<evidence type="ECO:0000256" key="5">
    <source>
        <dbReference type="ARBA" id="ARBA00038359"/>
    </source>
</evidence>
<protein>
    <submittedName>
        <fullName evidence="8">Putative integral membrane protein</fullName>
    </submittedName>
</protein>
<dbReference type="RefSeq" id="XP_006693613.1">
    <property type="nucleotide sequence ID" value="XM_006693550.1"/>
</dbReference>
<feature type="transmembrane region" description="Helical" evidence="6">
    <location>
        <begin position="12"/>
        <end position="33"/>
    </location>
</feature>
<evidence type="ECO:0000259" key="7">
    <source>
        <dbReference type="Pfam" id="PF20684"/>
    </source>
</evidence>
<evidence type="ECO:0000256" key="4">
    <source>
        <dbReference type="ARBA" id="ARBA00023136"/>
    </source>
</evidence>
<gene>
    <name evidence="8" type="ORF">CTHT_0031720</name>
</gene>
<keyword evidence="3 6" id="KW-1133">Transmembrane helix</keyword>
<dbReference type="InterPro" id="IPR052337">
    <property type="entry name" value="SAT4-like"/>
</dbReference>
<evidence type="ECO:0000256" key="2">
    <source>
        <dbReference type="ARBA" id="ARBA00022692"/>
    </source>
</evidence>
<feature type="transmembrane region" description="Helical" evidence="6">
    <location>
        <begin position="45"/>
        <end position="66"/>
    </location>
</feature>
<keyword evidence="4 6" id="KW-0472">Membrane</keyword>
<keyword evidence="2 6" id="KW-0812">Transmembrane</keyword>
<feature type="transmembrane region" description="Helical" evidence="6">
    <location>
        <begin position="151"/>
        <end position="174"/>
    </location>
</feature>
<feature type="domain" description="Rhodopsin" evidence="7">
    <location>
        <begin position="29"/>
        <end position="294"/>
    </location>
</feature>
<evidence type="ECO:0000256" key="6">
    <source>
        <dbReference type="SAM" id="Phobius"/>
    </source>
</evidence>
<comment type="similarity">
    <text evidence="5">Belongs to the SAT4 family.</text>
</comment>
<dbReference type="GeneID" id="18257210"/>
<dbReference type="InterPro" id="IPR049326">
    <property type="entry name" value="Rhodopsin_dom_fungi"/>
</dbReference>
<dbReference type="GO" id="GO:0016020">
    <property type="term" value="C:membrane"/>
    <property type="evidence" value="ECO:0007669"/>
    <property type="project" value="UniProtKB-SubCell"/>
</dbReference>
<dbReference type="OrthoDB" id="3923077at2759"/>
<dbReference type="eggNOG" id="ENOG502SMC3">
    <property type="taxonomic scope" value="Eukaryota"/>
</dbReference>
<evidence type="ECO:0000313" key="8">
    <source>
        <dbReference type="EMBL" id="EGS21317.1"/>
    </source>
</evidence>
<organism evidence="9">
    <name type="scientific">Chaetomium thermophilum (strain DSM 1495 / CBS 144.50 / IMI 039719)</name>
    <name type="common">Thermochaetoides thermophila</name>
    <dbReference type="NCBI Taxonomy" id="759272"/>
    <lineage>
        <taxon>Eukaryota</taxon>
        <taxon>Fungi</taxon>
        <taxon>Dikarya</taxon>
        <taxon>Ascomycota</taxon>
        <taxon>Pezizomycotina</taxon>
        <taxon>Sordariomycetes</taxon>
        <taxon>Sordariomycetidae</taxon>
        <taxon>Sordariales</taxon>
        <taxon>Chaetomiaceae</taxon>
        <taxon>Thermochaetoides</taxon>
    </lineage>
</organism>
<dbReference type="AlphaFoldDB" id="G0S4U6"/>
<sequence>MGTVEGSRAPAVVGVTTAALVISLITTTLRCFVRICLVKAFGSDDWLMVGATVSFILYSSFSLAGVRYGTGQHMQNLQPEDASKALKVSYNQTSTLAPSREVQSFADRDVGWPQWWWLCYLTYSATMLLAKLSIAWFLLRVAVKPVHKWIIYIGMTLTVVGSMAFFFACIFQCWPVSYFWDRSQEGSCTENGVVLALSYVFSTINIVSDFIFALLPAWIVSHLNMKLKTKVALIGLMGMGCVASAAVIVRIPYMKNIASDDFLYDTAYIAVWSAVEECLSITAGGLATLQPLIKLIGYKLGMTSHPMVPGTDGHEEGALKLQPGMSTYTAMCYNTSQEELRDDGNTSDGIDSIRT</sequence>
<dbReference type="HOGENOM" id="CLU_028200_3_4_1"/>
<dbReference type="PANTHER" id="PTHR33048:SF96">
    <property type="entry name" value="INTEGRAL MEMBRANE PROTEIN"/>
    <property type="match status" value="1"/>
</dbReference>
<dbReference type="Pfam" id="PF20684">
    <property type="entry name" value="Fung_rhodopsin"/>
    <property type="match status" value="1"/>
</dbReference>
<feature type="transmembrane region" description="Helical" evidence="6">
    <location>
        <begin position="115"/>
        <end position="139"/>
    </location>
</feature>
<dbReference type="OMA" id="WSTIEQG"/>
<name>G0S4U6_CHATD</name>
<proteinExistence type="inferred from homology"/>
<dbReference type="EMBL" id="GL988041">
    <property type="protein sequence ID" value="EGS21317.1"/>
    <property type="molecule type" value="Genomic_DNA"/>
</dbReference>
<reference evidence="8 9" key="1">
    <citation type="journal article" date="2011" name="Cell">
        <title>Insight into structure and assembly of the nuclear pore complex by utilizing the genome of a eukaryotic thermophile.</title>
        <authorList>
            <person name="Amlacher S."/>
            <person name="Sarges P."/>
            <person name="Flemming D."/>
            <person name="van Noort V."/>
            <person name="Kunze R."/>
            <person name="Devos D.P."/>
            <person name="Arumugam M."/>
            <person name="Bork P."/>
            <person name="Hurt E."/>
        </authorList>
    </citation>
    <scope>NUCLEOTIDE SEQUENCE [LARGE SCALE GENOMIC DNA]</scope>
    <source>
        <strain evidence="9">DSM 1495 / CBS 144.50 / IMI 039719</strain>
    </source>
</reference>
<comment type="subcellular location">
    <subcellularLocation>
        <location evidence="1">Membrane</location>
        <topology evidence="1">Multi-pass membrane protein</topology>
    </subcellularLocation>
</comment>
<dbReference type="KEGG" id="cthr:CTHT_0031720"/>
<accession>G0S4U6</accession>
<feature type="transmembrane region" description="Helical" evidence="6">
    <location>
        <begin position="194"/>
        <end position="219"/>
    </location>
</feature>
<evidence type="ECO:0000256" key="1">
    <source>
        <dbReference type="ARBA" id="ARBA00004141"/>
    </source>
</evidence>
<evidence type="ECO:0000313" key="9">
    <source>
        <dbReference type="Proteomes" id="UP000008066"/>
    </source>
</evidence>
<dbReference type="PANTHER" id="PTHR33048">
    <property type="entry name" value="PTH11-LIKE INTEGRAL MEMBRANE PROTEIN (AFU_ORTHOLOGUE AFUA_5G11245)"/>
    <property type="match status" value="1"/>
</dbReference>
<keyword evidence="9" id="KW-1185">Reference proteome</keyword>
<evidence type="ECO:0000256" key="3">
    <source>
        <dbReference type="ARBA" id="ARBA00022989"/>
    </source>
</evidence>
<feature type="transmembrane region" description="Helical" evidence="6">
    <location>
        <begin position="231"/>
        <end position="253"/>
    </location>
</feature>
<dbReference type="Proteomes" id="UP000008066">
    <property type="component" value="Unassembled WGS sequence"/>
</dbReference>